<dbReference type="FunFam" id="3.30.450.40:FF:000008">
    <property type="entry name" value="GAF domain-containing proteins"/>
    <property type="match status" value="1"/>
</dbReference>
<dbReference type="RefSeq" id="WP_024863027.1">
    <property type="nucleotide sequence ID" value="NZ_CAKMBA010000004.1"/>
</dbReference>
<comment type="caution">
    <text evidence="3">The sequence shown here is derived from an EMBL/GenBank/DDBJ whole genome shotgun (WGS) entry which is preliminary data.</text>
</comment>
<dbReference type="Gene3D" id="3.30.450.40">
    <property type="match status" value="1"/>
</dbReference>
<dbReference type="InterPro" id="IPR003018">
    <property type="entry name" value="GAF"/>
</dbReference>
<organism evidence="3 4">
    <name type="scientific">Pediococcus acidilactici</name>
    <dbReference type="NCBI Taxonomy" id="1254"/>
    <lineage>
        <taxon>Bacteria</taxon>
        <taxon>Bacillati</taxon>
        <taxon>Bacillota</taxon>
        <taxon>Bacilli</taxon>
        <taxon>Lactobacillales</taxon>
        <taxon>Lactobacillaceae</taxon>
        <taxon>Pediococcus</taxon>
        <taxon>Pediococcus acidilactici group</taxon>
    </lineage>
</organism>
<comment type="similarity">
    <text evidence="1">Belongs to the free Met sulfoxide reductase family.</text>
</comment>
<accession>A0AAN6BG65</accession>
<dbReference type="EMBL" id="JAWJAV010000004">
    <property type="protein sequence ID" value="MDV2621455.1"/>
    <property type="molecule type" value="Genomic_DNA"/>
</dbReference>
<protein>
    <submittedName>
        <fullName evidence="3">GAF domain-containing protein</fullName>
    </submittedName>
</protein>
<dbReference type="InterPro" id="IPR029016">
    <property type="entry name" value="GAF-like_dom_sf"/>
</dbReference>
<gene>
    <name evidence="3" type="ORF">R0G89_06865</name>
</gene>
<dbReference type="PANTHER" id="PTHR21021:SF15">
    <property type="entry name" value="FREE METHIONINE-R-SULFOXIDE REDUCTASE"/>
    <property type="match status" value="1"/>
</dbReference>
<dbReference type="GO" id="GO:0005829">
    <property type="term" value="C:cytosol"/>
    <property type="evidence" value="ECO:0007669"/>
    <property type="project" value="TreeGrafter"/>
</dbReference>
<dbReference type="Pfam" id="PF01590">
    <property type="entry name" value="GAF"/>
    <property type="match status" value="1"/>
</dbReference>
<name>A0AAN6BG65_PEDAC</name>
<dbReference type="Proteomes" id="UP001280897">
    <property type="component" value="Unassembled WGS sequence"/>
</dbReference>
<dbReference type="PANTHER" id="PTHR21021">
    <property type="entry name" value="GAF/PUTATIVE CYTOSKELETAL PROTEIN"/>
    <property type="match status" value="1"/>
</dbReference>
<dbReference type="KEGG" id="paci:A4V11_03415"/>
<dbReference type="SUPFAM" id="SSF55781">
    <property type="entry name" value="GAF domain-like"/>
    <property type="match status" value="1"/>
</dbReference>
<dbReference type="InterPro" id="IPR051330">
    <property type="entry name" value="Phosphatase_reg/MetRdx"/>
</dbReference>
<reference evidence="3" key="2">
    <citation type="submission" date="2023-10" db="EMBL/GenBank/DDBJ databases">
        <authorList>
            <person name="Khurajog B."/>
        </authorList>
    </citation>
    <scope>NUCLEOTIDE SEQUENCE</scope>
    <source>
        <strain evidence="3">BF9</strain>
    </source>
</reference>
<evidence type="ECO:0000313" key="4">
    <source>
        <dbReference type="Proteomes" id="UP001280897"/>
    </source>
</evidence>
<feature type="domain" description="GAF" evidence="2">
    <location>
        <begin position="29"/>
        <end position="149"/>
    </location>
</feature>
<dbReference type="GeneID" id="57366243"/>
<evidence type="ECO:0000259" key="2">
    <source>
        <dbReference type="Pfam" id="PF01590"/>
    </source>
</evidence>
<proteinExistence type="inferred from homology"/>
<sequence>MSKTIAPIIIDQIDALLTDEPHPIANLANAAALLYSEISDLNWAGFYLYDANADELILGPFQGKVACMHIQNGRGVCGTALKQQSTLRVANVHEFPGHIACDSASNSEIVIPLMVEKQPIGVLDIDSPSLNRFSATDEQVLNDFVATLMKHIDKSVLRALN</sequence>
<evidence type="ECO:0000313" key="3">
    <source>
        <dbReference type="EMBL" id="MDV2621455.1"/>
    </source>
</evidence>
<dbReference type="GO" id="GO:0033745">
    <property type="term" value="F:L-methionine-(R)-S-oxide reductase activity"/>
    <property type="evidence" value="ECO:0007669"/>
    <property type="project" value="TreeGrafter"/>
</dbReference>
<dbReference type="AlphaFoldDB" id="A0AAN6BG65"/>
<evidence type="ECO:0000256" key="1">
    <source>
        <dbReference type="ARBA" id="ARBA00038454"/>
    </source>
</evidence>
<reference evidence="3" key="1">
    <citation type="journal article" date="2023" name="PeerJ">
        <title>Selection and evaluation of lactic acid bacteria from chicken feces in Thailand as potential probiotics.</title>
        <authorList>
            <person name="Khurajog B."/>
            <person name="Disastra Y."/>
            <person name="Lawwyne L.D."/>
            <person name="Sirichokchatchawan W."/>
            <person name="Niyomtham W."/>
            <person name="Yindee J."/>
            <person name="Hampson D.J."/>
            <person name="Prapasarakul N."/>
        </authorList>
    </citation>
    <scope>NUCLEOTIDE SEQUENCE</scope>
    <source>
        <strain evidence="3">BF9</strain>
    </source>
</reference>